<protein>
    <recommendedName>
        <fullName evidence="3">F-box domain-containing protein</fullName>
    </recommendedName>
</protein>
<dbReference type="OrthoDB" id="2745898at2759"/>
<keyword evidence="2" id="KW-1185">Reference proteome</keyword>
<dbReference type="EMBL" id="KL142371">
    <property type="protein sequence ID" value="KDR80927.1"/>
    <property type="molecule type" value="Genomic_DNA"/>
</dbReference>
<name>A0A067TF27_GALM3</name>
<gene>
    <name evidence="1" type="ORF">GALMADRAFT_1357971</name>
</gene>
<evidence type="ECO:0008006" key="3">
    <source>
        <dbReference type="Google" id="ProtNLM"/>
    </source>
</evidence>
<dbReference type="HOGENOM" id="CLU_637853_0_0_1"/>
<organism evidence="1 2">
    <name type="scientific">Galerina marginata (strain CBS 339.88)</name>
    <dbReference type="NCBI Taxonomy" id="685588"/>
    <lineage>
        <taxon>Eukaryota</taxon>
        <taxon>Fungi</taxon>
        <taxon>Dikarya</taxon>
        <taxon>Basidiomycota</taxon>
        <taxon>Agaricomycotina</taxon>
        <taxon>Agaricomycetes</taxon>
        <taxon>Agaricomycetidae</taxon>
        <taxon>Agaricales</taxon>
        <taxon>Agaricineae</taxon>
        <taxon>Strophariaceae</taxon>
        <taxon>Galerina</taxon>
    </lineage>
</organism>
<proteinExistence type="predicted"/>
<evidence type="ECO:0000313" key="2">
    <source>
        <dbReference type="Proteomes" id="UP000027222"/>
    </source>
</evidence>
<dbReference type="Proteomes" id="UP000027222">
    <property type="component" value="Unassembled WGS sequence"/>
</dbReference>
<evidence type="ECO:0000313" key="1">
    <source>
        <dbReference type="EMBL" id="KDR80927.1"/>
    </source>
</evidence>
<accession>A0A067TF27</accession>
<sequence>MTSRQPNPELFTSGHRLPEELLGLIVHELAPHSLLDEEQRVALASCLSISRSLRHYALSRLFKHVRISNDPGKGPRRMALLRQILASSTTLENAGPLIKELSCFLEHRPTVESLTHDVNGRIRDFIFHLAFIVNNAQYITRFAFEITPSFMLDVSWSELTSDLQDALQSIPRSPYLKSLEIRNLGFLPPTFLFGTHIVDLRLQQLPHDLTTDHSYQYRNPSTIFANLKRLVACNRLQANFDETWNIVKYSASTLEDLRVEQYNRHDLEFPSQFRLDQVPNLKRFAHFRLQDVSRRVYLPPHDISLGGICQFMDVLTPMNKLTSIDLEFTFYVQYEITEDFLHVYRDPQWAKLDKILSGPQYSALEFVAIMVHARFVGPRLDFNADTFSTTTVGLLKSCFPRISMNELLKVTFTADIHTSDTHLALASSNW</sequence>
<reference evidence="2" key="1">
    <citation type="journal article" date="2014" name="Proc. Natl. Acad. Sci. U.S.A.">
        <title>Extensive sampling of basidiomycete genomes demonstrates inadequacy of the white-rot/brown-rot paradigm for wood decay fungi.</title>
        <authorList>
            <person name="Riley R."/>
            <person name="Salamov A.A."/>
            <person name="Brown D.W."/>
            <person name="Nagy L.G."/>
            <person name="Floudas D."/>
            <person name="Held B.W."/>
            <person name="Levasseur A."/>
            <person name="Lombard V."/>
            <person name="Morin E."/>
            <person name="Otillar R."/>
            <person name="Lindquist E.A."/>
            <person name="Sun H."/>
            <person name="LaButti K.M."/>
            <person name="Schmutz J."/>
            <person name="Jabbour D."/>
            <person name="Luo H."/>
            <person name="Baker S.E."/>
            <person name="Pisabarro A.G."/>
            <person name="Walton J.D."/>
            <person name="Blanchette R.A."/>
            <person name="Henrissat B."/>
            <person name="Martin F."/>
            <person name="Cullen D."/>
            <person name="Hibbett D.S."/>
            <person name="Grigoriev I.V."/>
        </authorList>
    </citation>
    <scope>NUCLEOTIDE SEQUENCE [LARGE SCALE GENOMIC DNA]</scope>
    <source>
        <strain evidence="2">CBS 339.88</strain>
    </source>
</reference>
<dbReference type="AlphaFoldDB" id="A0A067TF27"/>